<dbReference type="GO" id="GO:0031849">
    <property type="term" value="F:olfactory receptor binding"/>
    <property type="evidence" value="ECO:0007669"/>
    <property type="project" value="TreeGrafter"/>
</dbReference>
<organism evidence="10 11">
    <name type="scientific">Prolemur simus</name>
    <name type="common">Greater bamboo lemur</name>
    <name type="synonym">Hapalemur simus</name>
    <dbReference type="NCBI Taxonomy" id="1328070"/>
    <lineage>
        <taxon>Eukaryota</taxon>
        <taxon>Metazoa</taxon>
        <taxon>Chordata</taxon>
        <taxon>Craniata</taxon>
        <taxon>Vertebrata</taxon>
        <taxon>Euteleostomi</taxon>
        <taxon>Mammalia</taxon>
        <taxon>Eutheria</taxon>
        <taxon>Euarchontoglires</taxon>
        <taxon>Primates</taxon>
        <taxon>Strepsirrhini</taxon>
        <taxon>Lemuriformes</taxon>
        <taxon>Lemuridae</taxon>
        <taxon>Prolemur</taxon>
    </lineage>
</organism>
<protein>
    <submittedName>
        <fullName evidence="10">Receptor transporter protein 3</fullName>
    </submittedName>
</protein>
<dbReference type="GeneTree" id="ENSGT00940000162454"/>
<gene>
    <name evidence="10" type="primary">RTP3</name>
</gene>
<evidence type="ECO:0000256" key="3">
    <source>
        <dbReference type="ARBA" id="ARBA00022723"/>
    </source>
</evidence>
<dbReference type="InterPro" id="IPR027377">
    <property type="entry name" value="ZAR1/RTP1-5-like_Znf-3CxxC"/>
</dbReference>
<evidence type="ECO:0000256" key="2">
    <source>
        <dbReference type="ARBA" id="ARBA00022692"/>
    </source>
</evidence>
<keyword evidence="2 8" id="KW-0812">Transmembrane</keyword>
<keyword evidence="6 8" id="KW-1133">Transmembrane helix</keyword>
<keyword evidence="3" id="KW-0479">Metal-binding</keyword>
<evidence type="ECO:0000313" key="10">
    <source>
        <dbReference type="Ensembl" id="ENSPSMP00000005917.1"/>
    </source>
</evidence>
<evidence type="ECO:0000256" key="4">
    <source>
        <dbReference type="ARBA" id="ARBA00022771"/>
    </source>
</evidence>
<dbReference type="GO" id="GO:0016020">
    <property type="term" value="C:membrane"/>
    <property type="evidence" value="ECO:0007669"/>
    <property type="project" value="UniProtKB-SubCell"/>
</dbReference>
<dbReference type="PANTHER" id="PTHR14402">
    <property type="entry name" value="RECEPTOR TRANSPORTING PROTEIN"/>
    <property type="match status" value="1"/>
</dbReference>
<evidence type="ECO:0000256" key="5">
    <source>
        <dbReference type="ARBA" id="ARBA00022833"/>
    </source>
</evidence>
<evidence type="ECO:0000256" key="7">
    <source>
        <dbReference type="ARBA" id="ARBA00023136"/>
    </source>
</evidence>
<comment type="subcellular location">
    <subcellularLocation>
        <location evidence="1">Membrane</location>
        <topology evidence="1">Single-pass membrane protein</topology>
    </subcellularLocation>
</comment>
<keyword evidence="7 8" id="KW-0472">Membrane</keyword>
<evidence type="ECO:0000259" key="9">
    <source>
        <dbReference type="SMART" id="SM01328"/>
    </source>
</evidence>
<dbReference type="Ensembl" id="ENSPSMT00000007022.1">
    <property type="protein sequence ID" value="ENSPSMP00000005917.1"/>
    <property type="gene ID" value="ENSPSMG00000004488.1"/>
</dbReference>
<feature type="domain" description="3CxxC-type" evidence="9">
    <location>
        <begin position="48"/>
        <end position="160"/>
    </location>
</feature>
<dbReference type="InterPro" id="IPR026096">
    <property type="entry name" value="R-trans_p"/>
</dbReference>
<dbReference type="GO" id="GO:0001580">
    <property type="term" value="P:detection of chemical stimulus involved in sensory perception of bitter taste"/>
    <property type="evidence" value="ECO:0007669"/>
    <property type="project" value="Ensembl"/>
</dbReference>
<dbReference type="Proteomes" id="UP000694414">
    <property type="component" value="Unplaced"/>
</dbReference>
<dbReference type="AlphaFoldDB" id="A0A8C8YXQ9"/>
<reference evidence="10" key="1">
    <citation type="submission" date="2025-08" db="UniProtKB">
        <authorList>
            <consortium name="Ensembl"/>
        </authorList>
    </citation>
    <scope>IDENTIFICATION</scope>
</reference>
<dbReference type="GO" id="GO:0006612">
    <property type="term" value="P:protein targeting to membrane"/>
    <property type="evidence" value="ECO:0007669"/>
    <property type="project" value="Ensembl"/>
</dbReference>
<keyword evidence="5" id="KW-0862">Zinc</keyword>
<dbReference type="Pfam" id="PF13695">
    <property type="entry name" value="Zn_ribbon_3CxxC"/>
    <property type="match status" value="1"/>
</dbReference>
<keyword evidence="11" id="KW-1185">Reference proteome</keyword>
<dbReference type="SMART" id="SM01328">
    <property type="entry name" value="zf-3CxxC"/>
    <property type="match status" value="1"/>
</dbReference>
<accession>A0A8C8YXQ9</accession>
<name>A0A8C8YXQ9_PROSS</name>
<sequence>MAPDTEVWKQVFQELIQEVKPWHRWTLTPDKGLLPNVLKPGWMQYQQWAFARFQCSSCSRSWASAQVQVLFHMHWSEEKARGQVKMRVFAQRCKKCSQPLFEVPEFTQENISRILNNLVFRILKKCYREGFKSMEEIPMIKEISLEGPHDSDNCEACLQGFCARRGLGPAMSLPTSWIPRANTTCQVEREVEICPSSEHFCSYTPRNHTNISISCCFLLVIVVVVVIVVKTVGALKT</sequence>
<evidence type="ECO:0000313" key="11">
    <source>
        <dbReference type="Proteomes" id="UP000694414"/>
    </source>
</evidence>
<feature type="transmembrane region" description="Helical" evidence="8">
    <location>
        <begin position="211"/>
        <end position="229"/>
    </location>
</feature>
<keyword evidence="4" id="KW-0863">Zinc-finger</keyword>
<evidence type="ECO:0000256" key="6">
    <source>
        <dbReference type="ARBA" id="ARBA00022989"/>
    </source>
</evidence>
<evidence type="ECO:0000256" key="8">
    <source>
        <dbReference type="SAM" id="Phobius"/>
    </source>
</evidence>
<dbReference type="PANTHER" id="PTHR14402:SF9">
    <property type="entry name" value="RECEPTOR-TRANSPORTING PROTEIN 3"/>
    <property type="match status" value="1"/>
</dbReference>
<evidence type="ECO:0000256" key="1">
    <source>
        <dbReference type="ARBA" id="ARBA00004167"/>
    </source>
</evidence>
<dbReference type="GO" id="GO:0051205">
    <property type="term" value="P:protein insertion into membrane"/>
    <property type="evidence" value="ECO:0007669"/>
    <property type="project" value="TreeGrafter"/>
</dbReference>
<dbReference type="GO" id="GO:0008270">
    <property type="term" value="F:zinc ion binding"/>
    <property type="evidence" value="ECO:0007669"/>
    <property type="project" value="UniProtKB-KW"/>
</dbReference>
<dbReference type="GO" id="GO:0005737">
    <property type="term" value="C:cytoplasm"/>
    <property type="evidence" value="ECO:0007669"/>
    <property type="project" value="Ensembl"/>
</dbReference>
<proteinExistence type="predicted"/>
<reference evidence="10" key="2">
    <citation type="submission" date="2025-09" db="UniProtKB">
        <authorList>
            <consortium name="Ensembl"/>
        </authorList>
    </citation>
    <scope>IDENTIFICATION</scope>
</reference>